<reference evidence="2" key="1">
    <citation type="submission" date="2018-05" db="EMBL/GenBank/DDBJ databases">
        <authorList>
            <person name="Lanie J.A."/>
            <person name="Ng W.-L."/>
            <person name="Kazmierczak K.M."/>
            <person name="Andrzejewski T.M."/>
            <person name="Davidsen T.M."/>
            <person name="Wayne K.J."/>
            <person name="Tettelin H."/>
            <person name="Glass J.I."/>
            <person name="Rusch D."/>
            <person name="Podicherti R."/>
            <person name="Tsui H.-C.T."/>
            <person name="Winkler M.E."/>
        </authorList>
    </citation>
    <scope>NUCLEOTIDE SEQUENCE</scope>
</reference>
<sequence>MEKLIKKLQSLKEFIEINIITLNKTNIAWIIFGLFVIYVFTTKVLLNDLYDVARDEDGNIIGSSYQAPNN</sequence>
<keyword evidence="1" id="KW-0812">Transmembrane</keyword>
<keyword evidence="1" id="KW-0472">Membrane</keyword>
<name>A0A383CNT0_9ZZZZ</name>
<keyword evidence="1" id="KW-1133">Transmembrane helix</keyword>
<evidence type="ECO:0000256" key="1">
    <source>
        <dbReference type="SAM" id="Phobius"/>
    </source>
</evidence>
<feature type="transmembrane region" description="Helical" evidence="1">
    <location>
        <begin position="21"/>
        <end position="40"/>
    </location>
</feature>
<dbReference type="EMBL" id="UINC01210528">
    <property type="protein sequence ID" value="SVE34026.1"/>
    <property type="molecule type" value="Genomic_DNA"/>
</dbReference>
<proteinExistence type="predicted"/>
<gene>
    <name evidence="2" type="ORF">METZ01_LOCUS486880</name>
</gene>
<organism evidence="2">
    <name type="scientific">marine metagenome</name>
    <dbReference type="NCBI Taxonomy" id="408172"/>
    <lineage>
        <taxon>unclassified sequences</taxon>
        <taxon>metagenomes</taxon>
        <taxon>ecological metagenomes</taxon>
    </lineage>
</organism>
<accession>A0A383CNT0</accession>
<protein>
    <submittedName>
        <fullName evidence="2">Uncharacterized protein</fullName>
    </submittedName>
</protein>
<evidence type="ECO:0000313" key="2">
    <source>
        <dbReference type="EMBL" id="SVE34026.1"/>
    </source>
</evidence>
<dbReference type="AlphaFoldDB" id="A0A383CNT0"/>